<sequence>MTRPLGVPSAKPGHIYNPSVTVACGSGYSVTFELEGSAQGPAVGQPAQRRKGLGDKRQNRKEESVWRAVCCSVDVATCGGLSAALWMWQSVEGCLLLCGCGRVWRAVCCSVDVAACGGLSAALWMWQRVEGCLLLCGCGSVWRAVCWSVDVAACGGLSDALWMWQRVEGCLLLCGCGSVWRAVCCSVDVAECGGLSAGLWMWQRVECCLLVCGCSNMWSLCGVSPDLACYLRHQHVCLLTNWLTGFPCPIPVSCLSVCLLCCCVAVLLCSLPYSVCLCACLQCLQPCKELWETRKDLSQKPCEKHHECVTSWEFLVSLRSGKQGDCPPPQRAMGFAAACVESCSADKHCSASKKCCSNGCGHTCQAPANLYKGVPLKPRKDILFLEDQQGQLEVRWMSKFNVTIEPVLYILQRRWNHGIHPSEDDASPWHTVVM</sequence>
<dbReference type="PRINTS" id="PR00003">
    <property type="entry name" value="4DISULPHCORE"/>
</dbReference>
<feature type="non-terminal residue" evidence="4">
    <location>
        <position position="434"/>
    </location>
</feature>
<keyword evidence="3" id="KW-1185">Reference proteome</keyword>
<dbReference type="KEGG" id="snh:120043040"/>
<dbReference type="PROSITE" id="PS51390">
    <property type="entry name" value="WAP"/>
    <property type="match status" value="1"/>
</dbReference>
<organism evidence="3 4">
    <name type="scientific">Salvelinus namaycush</name>
    <name type="common">Lake trout</name>
    <name type="synonym">Salmo namaycush</name>
    <dbReference type="NCBI Taxonomy" id="8040"/>
    <lineage>
        <taxon>Eukaryota</taxon>
        <taxon>Metazoa</taxon>
        <taxon>Chordata</taxon>
        <taxon>Craniata</taxon>
        <taxon>Vertebrata</taxon>
        <taxon>Euteleostomi</taxon>
        <taxon>Actinopterygii</taxon>
        <taxon>Neopterygii</taxon>
        <taxon>Teleostei</taxon>
        <taxon>Protacanthopterygii</taxon>
        <taxon>Salmoniformes</taxon>
        <taxon>Salmonidae</taxon>
        <taxon>Salmoninae</taxon>
        <taxon>Salvelinus</taxon>
    </lineage>
</organism>
<dbReference type="CDD" id="cd00199">
    <property type="entry name" value="WAP"/>
    <property type="match status" value="1"/>
</dbReference>
<dbReference type="Pfam" id="PF17869">
    <property type="entry name" value="Cys_box"/>
    <property type="match status" value="1"/>
</dbReference>
<feature type="region of interest" description="Disordered" evidence="1">
    <location>
        <begin position="39"/>
        <end position="59"/>
    </location>
</feature>
<proteinExistence type="predicted"/>
<dbReference type="InterPro" id="IPR008197">
    <property type="entry name" value="WAP_dom"/>
</dbReference>
<dbReference type="GO" id="GO:0009986">
    <property type="term" value="C:cell surface"/>
    <property type="evidence" value="ECO:0007669"/>
    <property type="project" value="TreeGrafter"/>
</dbReference>
<dbReference type="Gene3D" id="4.10.75.10">
    <property type="entry name" value="Elafin-like"/>
    <property type="match status" value="1"/>
</dbReference>
<dbReference type="SUPFAM" id="SSF57256">
    <property type="entry name" value="Elafin-like"/>
    <property type="match status" value="1"/>
</dbReference>
<gene>
    <name evidence="4" type="primary">LOC120043040</name>
</gene>
<name>A0A8U0QI03_SALNM</name>
<evidence type="ECO:0000313" key="4">
    <source>
        <dbReference type="RefSeq" id="XP_038843700.1"/>
    </source>
</evidence>
<accession>A0A8U0QI03</accession>
<dbReference type="FunFam" id="4.10.75.10:FF:000001">
    <property type="entry name" value="Anosmin 1"/>
    <property type="match status" value="1"/>
</dbReference>
<dbReference type="InterPro" id="IPR036645">
    <property type="entry name" value="Elafin-like_sf"/>
</dbReference>
<dbReference type="GeneID" id="120043040"/>
<dbReference type="Pfam" id="PF00095">
    <property type="entry name" value="WAP"/>
    <property type="match status" value="1"/>
</dbReference>
<dbReference type="AlphaFoldDB" id="A0A8U0QI03"/>
<reference evidence="4" key="1">
    <citation type="submission" date="2025-08" db="UniProtKB">
        <authorList>
            <consortium name="RefSeq"/>
        </authorList>
    </citation>
    <scope>IDENTIFICATION</scope>
    <source>
        <tissue evidence="4">White muscle</tissue>
    </source>
</reference>
<dbReference type="PROSITE" id="PS51257">
    <property type="entry name" value="PROKAR_LIPOPROTEIN"/>
    <property type="match status" value="1"/>
</dbReference>
<dbReference type="GO" id="GO:0030414">
    <property type="term" value="F:peptidase inhibitor activity"/>
    <property type="evidence" value="ECO:0007669"/>
    <property type="project" value="InterPro"/>
</dbReference>
<dbReference type="SMART" id="SM00217">
    <property type="entry name" value="WAP"/>
    <property type="match status" value="1"/>
</dbReference>
<dbReference type="InterPro" id="IPR040957">
    <property type="entry name" value="Anosmin-1_Cys_box"/>
</dbReference>
<dbReference type="GO" id="GO:0005576">
    <property type="term" value="C:extracellular region"/>
    <property type="evidence" value="ECO:0007669"/>
    <property type="project" value="InterPro"/>
</dbReference>
<dbReference type="InterPro" id="IPR042447">
    <property type="entry name" value="Anosmin-1"/>
</dbReference>
<dbReference type="RefSeq" id="XP_038843700.1">
    <property type="nucleotide sequence ID" value="XM_038987772.1"/>
</dbReference>
<evidence type="ECO:0000256" key="1">
    <source>
        <dbReference type="SAM" id="MobiDB-lite"/>
    </source>
</evidence>
<evidence type="ECO:0000313" key="3">
    <source>
        <dbReference type="Proteomes" id="UP000808372"/>
    </source>
</evidence>
<dbReference type="GO" id="GO:0030182">
    <property type="term" value="P:neuron differentiation"/>
    <property type="evidence" value="ECO:0007669"/>
    <property type="project" value="TreeGrafter"/>
</dbReference>
<feature type="domain" description="WAP" evidence="2">
    <location>
        <begin position="319"/>
        <end position="368"/>
    </location>
</feature>
<evidence type="ECO:0000259" key="2">
    <source>
        <dbReference type="PROSITE" id="PS51390"/>
    </source>
</evidence>
<dbReference type="PANTHER" id="PTHR14131">
    <property type="entry name" value="ANOSMIN"/>
    <property type="match status" value="1"/>
</dbReference>
<dbReference type="Proteomes" id="UP000808372">
    <property type="component" value="Unplaced"/>
</dbReference>
<dbReference type="PANTHER" id="PTHR14131:SF7">
    <property type="entry name" value="ANOSMIN 1B"/>
    <property type="match status" value="1"/>
</dbReference>
<protein>
    <submittedName>
        <fullName evidence="4">Uncharacterized protein LOC120043040</fullName>
    </submittedName>
</protein>